<evidence type="ECO:0000256" key="1">
    <source>
        <dbReference type="SAM" id="MobiDB-lite"/>
    </source>
</evidence>
<evidence type="ECO:0000313" key="3">
    <source>
        <dbReference type="WBParaSite" id="nRc.2.0.1.t03417-RA"/>
    </source>
</evidence>
<feature type="region of interest" description="Disordered" evidence="1">
    <location>
        <begin position="1"/>
        <end position="40"/>
    </location>
</feature>
<reference evidence="3" key="1">
    <citation type="submission" date="2022-11" db="UniProtKB">
        <authorList>
            <consortium name="WormBaseParasite"/>
        </authorList>
    </citation>
    <scope>IDENTIFICATION</scope>
</reference>
<feature type="compositionally biased region" description="Basic and acidic residues" evidence="1">
    <location>
        <begin position="1"/>
        <end position="20"/>
    </location>
</feature>
<name>A0A915HPZ2_ROMCU</name>
<evidence type="ECO:0000313" key="2">
    <source>
        <dbReference type="Proteomes" id="UP000887565"/>
    </source>
</evidence>
<sequence length="72" mass="7890">LVKEISEKIENGKKREDRNTGKKTGSSSLTTITSKGLLESRGGPMFQDNLWILAGQFQGTNLGRHGKDQSIT</sequence>
<dbReference type="WBParaSite" id="nRc.2.0.1.t03417-RA">
    <property type="protein sequence ID" value="nRc.2.0.1.t03417-RA"/>
    <property type="gene ID" value="nRc.2.0.1.g03417"/>
</dbReference>
<proteinExistence type="predicted"/>
<dbReference type="Proteomes" id="UP000887565">
    <property type="component" value="Unplaced"/>
</dbReference>
<dbReference type="AlphaFoldDB" id="A0A915HPZ2"/>
<feature type="compositionally biased region" description="Low complexity" evidence="1">
    <location>
        <begin position="22"/>
        <end position="37"/>
    </location>
</feature>
<keyword evidence="2" id="KW-1185">Reference proteome</keyword>
<organism evidence="2 3">
    <name type="scientific">Romanomermis culicivorax</name>
    <name type="common">Nematode worm</name>
    <dbReference type="NCBI Taxonomy" id="13658"/>
    <lineage>
        <taxon>Eukaryota</taxon>
        <taxon>Metazoa</taxon>
        <taxon>Ecdysozoa</taxon>
        <taxon>Nematoda</taxon>
        <taxon>Enoplea</taxon>
        <taxon>Dorylaimia</taxon>
        <taxon>Mermithida</taxon>
        <taxon>Mermithoidea</taxon>
        <taxon>Mermithidae</taxon>
        <taxon>Romanomermis</taxon>
    </lineage>
</organism>
<protein>
    <submittedName>
        <fullName evidence="3">Uncharacterized protein</fullName>
    </submittedName>
</protein>
<accession>A0A915HPZ2</accession>